<feature type="transmembrane region" description="Helical" evidence="1">
    <location>
        <begin position="127"/>
        <end position="151"/>
    </location>
</feature>
<protein>
    <submittedName>
        <fullName evidence="2">Uncharacterized protein</fullName>
    </submittedName>
</protein>
<accession>A0A0D2J964</accession>
<dbReference type="AlphaFoldDB" id="A0A0D2J964"/>
<reference evidence="2 3" key="1">
    <citation type="submission" date="2015-01" db="EMBL/GenBank/DDBJ databases">
        <title>The Genome Sequence of Rhinocladiella mackenzie CBS 650.93.</title>
        <authorList>
            <consortium name="The Broad Institute Genomics Platform"/>
            <person name="Cuomo C."/>
            <person name="de Hoog S."/>
            <person name="Gorbushina A."/>
            <person name="Stielow B."/>
            <person name="Teixiera M."/>
            <person name="Abouelleil A."/>
            <person name="Chapman S.B."/>
            <person name="Priest M."/>
            <person name="Young S.K."/>
            <person name="Wortman J."/>
            <person name="Nusbaum C."/>
            <person name="Birren B."/>
        </authorList>
    </citation>
    <scope>NUCLEOTIDE SEQUENCE [LARGE SCALE GENOMIC DNA]</scope>
    <source>
        <strain evidence="2 3">CBS 650.93</strain>
    </source>
</reference>
<feature type="transmembrane region" description="Helical" evidence="1">
    <location>
        <begin position="241"/>
        <end position="265"/>
    </location>
</feature>
<keyword evidence="3" id="KW-1185">Reference proteome</keyword>
<dbReference type="RefSeq" id="XP_013272796.1">
    <property type="nucleotide sequence ID" value="XM_013417342.1"/>
</dbReference>
<evidence type="ECO:0000256" key="1">
    <source>
        <dbReference type="SAM" id="Phobius"/>
    </source>
</evidence>
<gene>
    <name evidence="2" type="ORF">Z518_03632</name>
</gene>
<dbReference type="EMBL" id="KN847477">
    <property type="protein sequence ID" value="KIX05660.1"/>
    <property type="molecule type" value="Genomic_DNA"/>
</dbReference>
<dbReference type="Proteomes" id="UP000053617">
    <property type="component" value="Unassembled WGS sequence"/>
</dbReference>
<keyword evidence="1" id="KW-1133">Transmembrane helix</keyword>
<feature type="transmembrane region" description="Helical" evidence="1">
    <location>
        <begin position="185"/>
        <end position="209"/>
    </location>
</feature>
<evidence type="ECO:0000313" key="2">
    <source>
        <dbReference type="EMBL" id="KIX05660.1"/>
    </source>
</evidence>
<dbReference type="HOGENOM" id="CLU_1023191_0_0_1"/>
<proteinExistence type="predicted"/>
<name>A0A0D2J964_9EURO</name>
<organism evidence="2 3">
    <name type="scientific">Rhinocladiella mackenziei CBS 650.93</name>
    <dbReference type="NCBI Taxonomy" id="1442369"/>
    <lineage>
        <taxon>Eukaryota</taxon>
        <taxon>Fungi</taxon>
        <taxon>Dikarya</taxon>
        <taxon>Ascomycota</taxon>
        <taxon>Pezizomycotina</taxon>
        <taxon>Eurotiomycetes</taxon>
        <taxon>Chaetothyriomycetidae</taxon>
        <taxon>Chaetothyriales</taxon>
        <taxon>Herpotrichiellaceae</taxon>
        <taxon>Rhinocladiella</taxon>
    </lineage>
</organism>
<dbReference type="GeneID" id="25291703"/>
<keyword evidence="1" id="KW-0812">Transmembrane</keyword>
<dbReference type="OrthoDB" id="4156723at2759"/>
<evidence type="ECO:0000313" key="3">
    <source>
        <dbReference type="Proteomes" id="UP000053617"/>
    </source>
</evidence>
<sequence length="267" mass="28631">MRLLRALSAALPLAFATLSLAFIITAFVSRDWAKQDFFPPNLQIIDWDPDNPLYTLYRSPFTVCTVEEIAGTAGDGLDTTFEVSCERYRAYGRGKTSCELPSNTGTTSGPTNGDARMCEQIHYAGNLIIAALAFACLAFVLCVVLFLLSFITYGHRPAPVSANGEATETKGRGGRRAAFTTLRSAFLCSSAVAAMTTFLAQCFGILGLVQSQPDNGLYASFLNGNSVLDGDLSHAPWVQGWALSVYASLGWLCAALAAGTAAGWYRF</sequence>
<keyword evidence="1" id="KW-0472">Membrane</keyword>
<dbReference type="VEuPathDB" id="FungiDB:Z518_03632"/>